<protein>
    <submittedName>
        <fullName evidence="1">Uncharacterized protein</fullName>
    </submittedName>
</protein>
<organism evidence="1 2">
    <name type="scientific">Psophocarpus tetragonolobus</name>
    <name type="common">Winged bean</name>
    <name type="synonym">Dolichos tetragonolobus</name>
    <dbReference type="NCBI Taxonomy" id="3891"/>
    <lineage>
        <taxon>Eukaryota</taxon>
        <taxon>Viridiplantae</taxon>
        <taxon>Streptophyta</taxon>
        <taxon>Embryophyta</taxon>
        <taxon>Tracheophyta</taxon>
        <taxon>Spermatophyta</taxon>
        <taxon>Magnoliopsida</taxon>
        <taxon>eudicotyledons</taxon>
        <taxon>Gunneridae</taxon>
        <taxon>Pentapetalae</taxon>
        <taxon>rosids</taxon>
        <taxon>fabids</taxon>
        <taxon>Fabales</taxon>
        <taxon>Fabaceae</taxon>
        <taxon>Papilionoideae</taxon>
        <taxon>50 kb inversion clade</taxon>
        <taxon>NPAAA clade</taxon>
        <taxon>indigoferoid/millettioid clade</taxon>
        <taxon>Phaseoleae</taxon>
        <taxon>Psophocarpus</taxon>
    </lineage>
</organism>
<dbReference type="EMBL" id="JAYMYS010000003">
    <property type="protein sequence ID" value="KAK7401050.1"/>
    <property type="molecule type" value="Genomic_DNA"/>
</dbReference>
<gene>
    <name evidence="1" type="ORF">VNO78_12362</name>
</gene>
<comment type="caution">
    <text evidence="1">The sequence shown here is derived from an EMBL/GenBank/DDBJ whole genome shotgun (WGS) entry which is preliminary data.</text>
</comment>
<reference evidence="1 2" key="1">
    <citation type="submission" date="2024-01" db="EMBL/GenBank/DDBJ databases">
        <title>The genomes of 5 underutilized Papilionoideae crops provide insights into root nodulation and disease resistanc.</title>
        <authorList>
            <person name="Jiang F."/>
        </authorList>
    </citation>
    <scope>NUCLEOTIDE SEQUENCE [LARGE SCALE GENOMIC DNA]</scope>
    <source>
        <strain evidence="1">DUOXIRENSHENG_FW03</strain>
        <tissue evidence="1">Leaves</tissue>
    </source>
</reference>
<accession>A0AAN9XPG8</accession>
<evidence type="ECO:0000313" key="2">
    <source>
        <dbReference type="Proteomes" id="UP001386955"/>
    </source>
</evidence>
<sequence length="281" mass="33593">MGRHDQTSLELGAFDYLVPSNLYSASYWFLDFDPLTSSRFRLVRTRCWTDDLYFTIPPVIFIYSRSDVYCDGAIHWNNGEGNYGLYFDVVLNQRLNTYPMPPYIQNRCVGYFVESRSHLHMVLLSYSENLVDILGLKEDYSDWFVLFRIDFHSVAVFTFPERDKWVCLFKGWCIVREEREEDYLIVAIFQCVYVFELRQELQMFHLFQCILVRSRGYLHMVLVPYPENLIDVFELKEDYSDWSVLFRIDLHSVAVYAFPETNMNWENWIPFFKGLSIVHCS</sequence>
<evidence type="ECO:0000313" key="1">
    <source>
        <dbReference type="EMBL" id="KAK7401050.1"/>
    </source>
</evidence>
<name>A0AAN9XPG8_PSOTE</name>
<dbReference type="Proteomes" id="UP001386955">
    <property type="component" value="Unassembled WGS sequence"/>
</dbReference>
<dbReference type="AlphaFoldDB" id="A0AAN9XPG8"/>
<keyword evidence="2" id="KW-1185">Reference proteome</keyword>
<proteinExistence type="predicted"/>